<dbReference type="GO" id="GO:0016987">
    <property type="term" value="F:sigma factor activity"/>
    <property type="evidence" value="ECO:0007669"/>
    <property type="project" value="UniProtKB-KW"/>
</dbReference>
<dbReference type="CDD" id="cd06171">
    <property type="entry name" value="Sigma70_r4"/>
    <property type="match status" value="1"/>
</dbReference>
<proteinExistence type="inferred from homology"/>
<comment type="similarity">
    <text evidence="1">Belongs to the sigma-70 factor family. ECF subfamily.</text>
</comment>
<dbReference type="GO" id="GO:0006352">
    <property type="term" value="P:DNA-templated transcription initiation"/>
    <property type="evidence" value="ECO:0007669"/>
    <property type="project" value="InterPro"/>
</dbReference>
<keyword evidence="8" id="KW-1185">Reference proteome</keyword>
<dbReference type="AlphaFoldDB" id="A0A1G6ZSU4"/>
<dbReference type="PANTHER" id="PTHR43133">
    <property type="entry name" value="RNA POLYMERASE ECF-TYPE SIGMA FACTO"/>
    <property type="match status" value="1"/>
</dbReference>
<evidence type="ECO:0000313" key="7">
    <source>
        <dbReference type="EMBL" id="SDE05473.1"/>
    </source>
</evidence>
<accession>A0A1G6ZSU4</accession>
<sequence>MDTDSHNLNSVDDAELWDLFRGGNDVAYTQLIKKYSKPLFNYGYRICQDRDFLKDCIQDVFLELWSRRLRISPTPAVKWYLFKALRLRIFREQSKWNRNEALDENYQFLVEFNIESKIISEQENTTLNSRIQQVLKALPTRQREIMYLRFYENLDFDNISQIMEISKQSVHNLLQKAYKNFRTEWVVLIIAFSKLGL</sequence>
<dbReference type="SUPFAM" id="SSF88946">
    <property type="entry name" value="Sigma2 domain of RNA polymerase sigma factors"/>
    <property type="match status" value="1"/>
</dbReference>
<dbReference type="GO" id="GO:0003677">
    <property type="term" value="F:DNA binding"/>
    <property type="evidence" value="ECO:0007669"/>
    <property type="project" value="InterPro"/>
</dbReference>
<dbReference type="Gene3D" id="1.10.10.10">
    <property type="entry name" value="Winged helix-like DNA-binding domain superfamily/Winged helix DNA-binding domain"/>
    <property type="match status" value="1"/>
</dbReference>
<feature type="domain" description="RNA polymerase sigma factor 70 region 4 type 2" evidence="6">
    <location>
        <begin position="130"/>
        <end position="179"/>
    </location>
</feature>
<evidence type="ECO:0000256" key="2">
    <source>
        <dbReference type="ARBA" id="ARBA00023015"/>
    </source>
</evidence>
<dbReference type="RefSeq" id="WP_091148674.1">
    <property type="nucleotide sequence ID" value="NZ_FNAI01000003.1"/>
</dbReference>
<dbReference type="OrthoDB" id="9150024at2"/>
<dbReference type="InterPro" id="IPR036388">
    <property type="entry name" value="WH-like_DNA-bd_sf"/>
</dbReference>
<keyword evidence="4" id="KW-0804">Transcription</keyword>
<organism evidence="7 8">
    <name type="scientific">Mucilaginibacter pineti</name>
    <dbReference type="NCBI Taxonomy" id="1391627"/>
    <lineage>
        <taxon>Bacteria</taxon>
        <taxon>Pseudomonadati</taxon>
        <taxon>Bacteroidota</taxon>
        <taxon>Sphingobacteriia</taxon>
        <taxon>Sphingobacteriales</taxon>
        <taxon>Sphingobacteriaceae</taxon>
        <taxon>Mucilaginibacter</taxon>
    </lineage>
</organism>
<dbReference type="Pfam" id="PF08281">
    <property type="entry name" value="Sigma70_r4_2"/>
    <property type="match status" value="1"/>
</dbReference>
<evidence type="ECO:0000259" key="6">
    <source>
        <dbReference type="Pfam" id="PF08281"/>
    </source>
</evidence>
<dbReference type="EMBL" id="FNAI01000003">
    <property type="protein sequence ID" value="SDE05473.1"/>
    <property type="molecule type" value="Genomic_DNA"/>
</dbReference>
<dbReference type="InterPro" id="IPR007627">
    <property type="entry name" value="RNA_pol_sigma70_r2"/>
</dbReference>
<evidence type="ECO:0000256" key="3">
    <source>
        <dbReference type="ARBA" id="ARBA00023082"/>
    </source>
</evidence>
<dbReference type="InterPro" id="IPR013249">
    <property type="entry name" value="RNA_pol_sigma70_r4_t2"/>
</dbReference>
<dbReference type="InterPro" id="IPR014284">
    <property type="entry name" value="RNA_pol_sigma-70_dom"/>
</dbReference>
<dbReference type="InterPro" id="IPR039425">
    <property type="entry name" value="RNA_pol_sigma-70-like"/>
</dbReference>
<dbReference type="Proteomes" id="UP000199072">
    <property type="component" value="Unassembled WGS sequence"/>
</dbReference>
<dbReference type="InterPro" id="IPR013324">
    <property type="entry name" value="RNA_pol_sigma_r3/r4-like"/>
</dbReference>
<dbReference type="Gene3D" id="1.10.1740.10">
    <property type="match status" value="1"/>
</dbReference>
<dbReference type="STRING" id="1391627.SAMN05216464_103476"/>
<name>A0A1G6ZSU4_9SPHI</name>
<dbReference type="NCBIfam" id="TIGR02937">
    <property type="entry name" value="sigma70-ECF"/>
    <property type="match status" value="1"/>
</dbReference>
<dbReference type="Pfam" id="PF04542">
    <property type="entry name" value="Sigma70_r2"/>
    <property type="match status" value="1"/>
</dbReference>
<keyword evidence="3" id="KW-0731">Sigma factor</keyword>
<keyword evidence="2" id="KW-0805">Transcription regulation</keyword>
<dbReference type="PANTHER" id="PTHR43133:SF46">
    <property type="entry name" value="RNA POLYMERASE SIGMA-70 FACTOR ECF SUBFAMILY"/>
    <property type="match status" value="1"/>
</dbReference>
<evidence type="ECO:0000313" key="8">
    <source>
        <dbReference type="Proteomes" id="UP000199072"/>
    </source>
</evidence>
<reference evidence="7 8" key="1">
    <citation type="submission" date="2016-10" db="EMBL/GenBank/DDBJ databases">
        <authorList>
            <person name="de Groot N.N."/>
        </authorList>
    </citation>
    <scope>NUCLEOTIDE SEQUENCE [LARGE SCALE GENOMIC DNA]</scope>
    <source>
        <strain evidence="7 8">47C3B</strain>
    </source>
</reference>
<dbReference type="InterPro" id="IPR013325">
    <property type="entry name" value="RNA_pol_sigma_r2"/>
</dbReference>
<dbReference type="SUPFAM" id="SSF88659">
    <property type="entry name" value="Sigma3 and sigma4 domains of RNA polymerase sigma factors"/>
    <property type="match status" value="1"/>
</dbReference>
<evidence type="ECO:0000256" key="4">
    <source>
        <dbReference type="ARBA" id="ARBA00023163"/>
    </source>
</evidence>
<evidence type="ECO:0000256" key="1">
    <source>
        <dbReference type="ARBA" id="ARBA00010641"/>
    </source>
</evidence>
<evidence type="ECO:0000259" key="5">
    <source>
        <dbReference type="Pfam" id="PF04542"/>
    </source>
</evidence>
<protein>
    <submittedName>
        <fullName evidence="7">RNA polymerase sigma factor, sigma-70 family</fullName>
    </submittedName>
</protein>
<feature type="domain" description="RNA polymerase sigma-70 region 2" evidence="5">
    <location>
        <begin position="31"/>
        <end position="91"/>
    </location>
</feature>
<gene>
    <name evidence="7" type="ORF">SAMN05216464_103476</name>
</gene>